<name>A0A8F3IM28_9CAUD</name>
<evidence type="ECO:0000313" key="2">
    <source>
        <dbReference type="Proteomes" id="UP000693692"/>
    </source>
</evidence>
<dbReference type="RefSeq" id="YP_010754422.1">
    <property type="nucleotide sequence ID" value="NC_073460.1"/>
</dbReference>
<dbReference type="Proteomes" id="UP000693692">
    <property type="component" value="Segment"/>
</dbReference>
<proteinExistence type="predicted"/>
<dbReference type="GeneID" id="80019013"/>
<reference evidence="1" key="1">
    <citation type="submission" date="2021-05" db="EMBL/GenBank/DDBJ databases">
        <authorList>
            <person name="Brink J."/>
            <person name="Busse A.L."/>
            <person name="Crowley H.J."/>
            <person name="Hall C.J."/>
            <person name="Hetherington P."/>
            <person name="Hovde T.M."/>
            <person name="Johnson J.A."/>
            <person name="Karch K.E."/>
            <person name="Krueger C.J."/>
            <person name="Lundberg T.J."/>
            <person name="Madla Sanchez I."/>
            <person name="Mathiesen C."/>
            <person name="Moore L.J."/>
            <person name="Nordberg R.J."/>
            <person name="Petersen I.M."/>
            <person name="Piton K.L."/>
            <person name="Rozycki S.T."/>
            <person name="Rutten E."/>
            <person name="Samuelson I.O."/>
            <person name="Sarkilahti S.K."/>
            <person name="Schubert K.A."/>
            <person name="Stamness T.F."/>
            <person name="Tinman A.J."/>
            <person name="Tutterrow P.B."/>
            <person name="Wanzek N.C."/>
            <person name="Wheeler C.D."/>
            <person name="Spring A.M."/>
            <person name="Klyczek K."/>
            <person name="Garlena R.A."/>
            <person name="Russell D.A."/>
            <person name="Pope W.H."/>
            <person name="Jacobs-Sera D."/>
            <person name="Hatfull G.F."/>
        </authorList>
    </citation>
    <scope>NUCLEOTIDE SEQUENCE</scope>
</reference>
<protein>
    <submittedName>
        <fullName evidence="1">Membrane protein</fullName>
    </submittedName>
</protein>
<keyword evidence="2" id="KW-1185">Reference proteome</keyword>
<evidence type="ECO:0000313" key="1">
    <source>
        <dbReference type="EMBL" id="QWY84607.1"/>
    </source>
</evidence>
<organism evidence="1 2">
    <name type="scientific">Microbacterium phage Footloose</name>
    <dbReference type="NCBI Taxonomy" id="2836048"/>
    <lineage>
        <taxon>Viruses</taxon>
        <taxon>Duplodnaviria</taxon>
        <taxon>Heunggongvirae</taxon>
        <taxon>Uroviricota</taxon>
        <taxon>Caudoviricetes</taxon>
        <taxon>Footloosevirus</taxon>
        <taxon>Footloosevirus footloose</taxon>
    </lineage>
</organism>
<dbReference type="KEGG" id="vg:80019013"/>
<dbReference type="EMBL" id="MZ150789">
    <property type="protein sequence ID" value="QWY84607.1"/>
    <property type="molecule type" value="Genomic_DNA"/>
</dbReference>
<accession>A0A8F3IM28</accession>
<gene>
    <name evidence="1" type="primary">25</name>
    <name evidence="1" type="ORF">SEA_FOOTLOOSE_25</name>
</gene>
<sequence length="128" mass="14523">MEAWVGTLLGGLLGGGSLAAILVFIATRKRDKATGITERFDDASQLAQYIREEVERQVAPIRSELDAVKKESHEIQNAFREWIVGVWRWGQRGRLGDMPMPPPQILHRLGLGYLADDEWHTEPPIYKE</sequence>